<dbReference type="GO" id="GO:0005634">
    <property type="term" value="C:nucleus"/>
    <property type="evidence" value="ECO:0007669"/>
    <property type="project" value="TreeGrafter"/>
</dbReference>
<dbReference type="GO" id="GO:0008270">
    <property type="term" value="F:zinc ion binding"/>
    <property type="evidence" value="ECO:0007669"/>
    <property type="project" value="UniProtKB-KW"/>
</dbReference>
<gene>
    <name evidence="10" type="ORF">CC77DRAFT_482605</name>
</gene>
<proteinExistence type="predicted"/>
<feature type="compositionally biased region" description="Polar residues" evidence="7">
    <location>
        <begin position="522"/>
        <end position="533"/>
    </location>
</feature>
<dbReference type="PROSITE" id="PS50011">
    <property type="entry name" value="PROTEIN_KINASE_DOM"/>
    <property type="match status" value="1"/>
</dbReference>
<feature type="compositionally biased region" description="Basic and acidic residues" evidence="7">
    <location>
        <begin position="772"/>
        <end position="796"/>
    </location>
</feature>
<evidence type="ECO:0000259" key="8">
    <source>
        <dbReference type="PROSITE" id="PS50011"/>
    </source>
</evidence>
<keyword evidence="6" id="KW-0479">Metal-binding</keyword>
<feature type="region of interest" description="Disordered" evidence="7">
    <location>
        <begin position="649"/>
        <end position="806"/>
    </location>
</feature>
<dbReference type="GO" id="GO:0004674">
    <property type="term" value="F:protein serine/threonine kinase activity"/>
    <property type="evidence" value="ECO:0007669"/>
    <property type="project" value="UniProtKB-KW"/>
</dbReference>
<dbReference type="STRING" id="5599.A0A177D899"/>
<dbReference type="PROSITE" id="PS00108">
    <property type="entry name" value="PROTEIN_KINASE_ST"/>
    <property type="match status" value="1"/>
</dbReference>
<feature type="domain" description="RING-type" evidence="9">
    <location>
        <begin position="603"/>
        <end position="645"/>
    </location>
</feature>
<keyword evidence="11" id="KW-1185">Reference proteome</keyword>
<dbReference type="Gene3D" id="3.30.40.10">
    <property type="entry name" value="Zinc/RING finger domain, C3HC4 (zinc finger)"/>
    <property type="match status" value="1"/>
</dbReference>
<feature type="domain" description="Protein kinase" evidence="8">
    <location>
        <begin position="130"/>
        <end position="405"/>
    </location>
</feature>
<feature type="compositionally biased region" description="Polar residues" evidence="7">
    <location>
        <begin position="445"/>
        <end position="457"/>
    </location>
</feature>
<feature type="compositionally biased region" description="Basic and acidic residues" evidence="7">
    <location>
        <begin position="841"/>
        <end position="861"/>
    </location>
</feature>
<keyword evidence="4" id="KW-0418">Kinase</keyword>
<feature type="compositionally biased region" description="Basic and acidic residues" evidence="7">
    <location>
        <begin position="1047"/>
        <end position="1063"/>
    </location>
</feature>
<evidence type="ECO:0000256" key="7">
    <source>
        <dbReference type="SAM" id="MobiDB-lite"/>
    </source>
</evidence>
<feature type="compositionally biased region" description="Low complexity" evidence="7">
    <location>
        <begin position="1011"/>
        <end position="1020"/>
    </location>
</feature>
<evidence type="ECO:0000256" key="1">
    <source>
        <dbReference type="ARBA" id="ARBA00022527"/>
    </source>
</evidence>
<dbReference type="PANTHER" id="PTHR24345">
    <property type="entry name" value="SERINE/THREONINE-PROTEIN KINASE PLK"/>
    <property type="match status" value="1"/>
</dbReference>
<dbReference type="GO" id="GO:0005524">
    <property type="term" value="F:ATP binding"/>
    <property type="evidence" value="ECO:0007669"/>
    <property type="project" value="UniProtKB-KW"/>
</dbReference>
<feature type="region of interest" description="Disordered" evidence="7">
    <location>
        <begin position="836"/>
        <end position="861"/>
    </location>
</feature>
<protein>
    <recommendedName>
        <fullName evidence="12">Protein kinase domain-containing protein</fullName>
    </recommendedName>
</protein>
<feature type="compositionally biased region" description="Basic and acidic residues" evidence="7">
    <location>
        <begin position="701"/>
        <end position="719"/>
    </location>
</feature>
<feature type="compositionally biased region" description="Basic and acidic residues" evidence="7">
    <location>
        <begin position="659"/>
        <end position="668"/>
    </location>
</feature>
<dbReference type="InterPro" id="IPR008271">
    <property type="entry name" value="Ser/Thr_kinase_AS"/>
</dbReference>
<feature type="compositionally biased region" description="Acidic residues" evidence="7">
    <location>
        <begin position="966"/>
        <end position="975"/>
    </location>
</feature>
<dbReference type="KEGG" id="aalt:CC77DRAFT_482605"/>
<feature type="compositionally biased region" description="Basic and acidic residues" evidence="7">
    <location>
        <begin position="953"/>
        <end position="965"/>
    </location>
</feature>
<feature type="compositionally biased region" description="Polar residues" evidence="7">
    <location>
        <begin position="464"/>
        <end position="475"/>
    </location>
</feature>
<dbReference type="AlphaFoldDB" id="A0A177D899"/>
<dbReference type="InterPro" id="IPR011009">
    <property type="entry name" value="Kinase-like_dom_sf"/>
</dbReference>
<feature type="compositionally biased region" description="Polar residues" evidence="7">
    <location>
        <begin position="581"/>
        <end position="590"/>
    </location>
</feature>
<name>A0A177D899_ALTAL</name>
<dbReference type="Gene3D" id="1.10.510.10">
    <property type="entry name" value="Transferase(Phosphotransferase) domain 1"/>
    <property type="match status" value="1"/>
</dbReference>
<evidence type="ECO:0000256" key="3">
    <source>
        <dbReference type="ARBA" id="ARBA00022741"/>
    </source>
</evidence>
<keyword evidence="6" id="KW-0862">Zinc</keyword>
<keyword evidence="2" id="KW-0808">Transferase</keyword>
<dbReference type="SUPFAM" id="SSF56112">
    <property type="entry name" value="Protein kinase-like (PK-like)"/>
    <property type="match status" value="1"/>
</dbReference>
<keyword evidence="3" id="KW-0547">Nucleotide-binding</keyword>
<evidence type="ECO:0000256" key="5">
    <source>
        <dbReference type="ARBA" id="ARBA00022840"/>
    </source>
</evidence>
<evidence type="ECO:0000256" key="4">
    <source>
        <dbReference type="ARBA" id="ARBA00022777"/>
    </source>
</evidence>
<dbReference type="InterPro" id="IPR013083">
    <property type="entry name" value="Znf_RING/FYVE/PHD"/>
</dbReference>
<evidence type="ECO:0000313" key="10">
    <source>
        <dbReference type="EMBL" id="OAG15149.1"/>
    </source>
</evidence>
<dbReference type="InterPro" id="IPR001841">
    <property type="entry name" value="Znf_RING"/>
</dbReference>
<feature type="region of interest" description="Disordered" evidence="7">
    <location>
        <begin position="881"/>
        <end position="1080"/>
    </location>
</feature>
<evidence type="ECO:0000256" key="6">
    <source>
        <dbReference type="PROSITE-ProRule" id="PRU00175"/>
    </source>
</evidence>
<reference evidence="10 11" key="1">
    <citation type="submission" date="2016-05" db="EMBL/GenBank/DDBJ databases">
        <title>Comparative analysis of secretome profiles of manganese(II)-oxidizing ascomycete fungi.</title>
        <authorList>
            <consortium name="DOE Joint Genome Institute"/>
            <person name="Zeiner C.A."/>
            <person name="Purvine S.O."/>
            <person name="Zink E.M."/>
            <person name="Wu S."/>
            <person name="Pasa-Tolic L."/>
            <person name="Chaput D.L."/>
            <person name="Haridas S."/>
            <person name="Grigoriev I.V."/>
            <person name="Santelli C.M."/>
            <person name="Hansel C.M."/>
        </authorList>
    </citation>
    <scope>NUCLEOTIDE SEQUENCE [LARGE SCALE GENOMIC DNA]</scope>
    <source>
        <strain evidence="10 11">SRC1lrK2f</strain>
    </source>
</reference>
<evidence type="ECO:0000256" key="2">
    <source>
        <dbReference type="ARBA" id="ARBA00022679"/>
    </source>
</evidence>
<dbReference type="RefSeq" id="XP_018380570.1">
    <property type="nucleotide sequence ID" value="XM_018531844.1"/>
</dbReference>
<organism evidence="10 11">
    <name type="scientific">Alternaria alternata</name>
    <name type="common">Alternaria rot fungus</name>
    <name type="synonym">Torula alternata</name>
    <dbReference type="NCBI Taxonomy" id="5599"/>
    <lineage>
        <taxon>Eukaryota</taxon>
        <taxon>Fungi</taxon>
        <taxon>Dikarya</taxon>
        <taxon>Ascomycota</taxon>
        <taxon>Pezizomycotina</taxon>
        <taxon>Dothideomycetes</taxon>
        <taxon>Pleosporomycetidae</taxon>
        <taxon>Pleosporales</taxon>
        <taxon>Pleosporineae</taxon>
        <taxon>Pleosporaceae</taxon>
        <taxon>Alternaria</taxon>
        <taxon>Alternaria sect. Alternaria</taxon>
        <taxon>Alternaria alternata complex</taxon>
    </lineage>
</organism>
<evidence type="ECO:0000313" key="11">
    <source>
        <dbReference type="Proteomes" id="UP000077248"/>
    </source>
</evidence>
<accession>A0A177D899</accession>
<keyword evidence="1" id="KW-0723">Serine/threonine-protein kinase</keyword>
<evidence type="ECO:0000259" key="9">
    <source>
        <dbReference type="PROSITE" id="PS50089"/>
    </source>
</evidence>
<dbReference type="PANTHER" id="PTHR24345:SF91">
    <property type="entry name" value="SERINE_THREONINE-PROTEIN KINASE PLK4"/>
    <property type="match status" value="1"/>
</dbReference>
<sequence length="1094" mass="123177">MAQQGYEEDRLRRWFPEDAEGAAKHLNESDICGIAEVLTSSSRDAWSRIPRIYSILRKIGGLDAIDAFIDDGFTDVSFPFSGTTLPEALRDHSARLRFLELQHLVYHTEALDLERQARHGHFNDPRDVPLKKVGELGKGGFGYVDRVVSTISHKEYARKLISRGKTLRKDKQVLRAFTRELSNLKGLSHRHLVKLAGSYTDRKWVAIIMLPVADMNLQTFLDKSDLDDTSRSFLRPFFGCLTSALSYLHDNRIRHKDIKPSNVLIKHDQVYLTDFGTSLDWSGCDNSTTLTAPPTTPRYCAPEVMAFVERNTSSDIWSLGCVFLEMWTVLKRHTPEDLKSHMSSHGTHVKEYHHNLEAIASWIKILENSMGPSCDLAPSQWIQNMLQHQPRSRWNCHVLANHIQEASTDPSSEYAFKGLCCLEPDDDTSDETQSSESFDEQSETGSITRSPPTLSRNISERITPLTSLDISQPGSLTGAESVKTADLVPPIQTDTPVPYILVNDYHVPPGAFVGDESESLSREINQPSVSTKASGDVDIESDDTMSLAAVSDNSGSSYETSWREDTNKTPSRASPTGPLPYSTTRPKNTDMTSGSLAHLSIYCTLCASMLYHATDSARLPCFHWIHKSCYAQGNARSSTACSTCNLADRKPASQSNRNFHGDVHELWKKNHRNRVNQRSRDGETQSSIPIAGKDLPSPHISETDLHVRFELGRAQDRRTSRSTPSIYADSGPPKHGVVTEGTSKKRGPRSEKTETKQKPKKNPSIWKNLLGVEDRAQSDRDKIPAKESRSDRKFTGVDDDPSDDLMSRYEAFRKKRIEEEAERLREAERERLERRLKRRKENAQSDHEFTSVDRESSADEKARYERLYKKLIEDEAILNLGSSGPFVEPATSGQPQRSGPIYRDYPRRPTSAGPRVNVVPARSAQSQHESGHPRYRTVKREPSSSRPKVLGLRPEELSRSYHAEWEENQSGDDSDASMVAQFSIAKPSKAPNADDRRGRQHYDTSRHGSEEAWSASRRSSPQPTYDTPLGSDHEDVPRIPTIPQRRYGPEDIRWAPRSDRTDAKAAGSHVPRSGPEDVRWAPKPTLRRTATYAY</sequence>
<dbReference type="GeneID" id="29117438"/>
<feature type="region of interest" description="Disordered" evidence="7">
    <location>
        <begin position="513"/>
        <end position="590"/>
    </location>
</feature>
<feature type="compositionally biased region" description="Polar residues" evidence="7">
    <location>
        <begin position="551"/>
        <end position="560"/>
    </location>
</feature>
<dbReference type="SMART" id="SM00220">
    <property type="entry name" value="S_TKc"/>
    <property type="match status" value="1"/>
</dbReference>
<feature type="region of interest" description="Disordered" evidence="7">
    <location>
        <begin position="425"/>
        <end position="481"/>
    </location>
</feature>
<dbReference type="PROSITE" id="PS50089">
    <property type="entry name" value="ZF_RING_2"/>
    <property type="match status" value="1"/>
</dbReference>
<dbReference type="VEuPathDB" id="FungiDB:CC77DRAFT_482605"/>
<dbReference type="Proteomes" id="UP000077248">
    <property type="component" value="Unassembled WGS sequence"/>
</dbReference>
<dbReference type="EMBL" id="KV441495">
    <property type="protein sequence ID" value="OAG15149.1"/>
    <property type="molecule type" value="Genomic_DNA"/>
</dbReference>
<feature type="compositionally biased region" description="Basic and acidic residues" evidence="7">
    <location>
        <begin position="992"/>
        <end position="1010"/>
    </location>
</feature>
<dbReference type="Pfam" id="PF00069">
    <property type="entry name" value="Pkinase"/>
    <property type="match status" value="1"/>
</dbReference>
<keyword evidence="6" id="KW-0863">Zinc-finger</keyword>
<evidence type="ECO:0008006" key="12">
    <source>
        <dbReference type="Google" id="ProtNLM"/>
    </source>
</evidence>
<feature type="compositionally biased region" description="Basic and acidic residues" evidence="7">
    <location>
        <begin position="748"/>
        <end position="757"/>
    </location>
</feature>
<keyword evidence="5" id="KW-0067">ATP-binding</keyword>
<dbReference type="CDD" id="cd00180">
    <property type="entry name" value="PKc"/>
    <property type="match status" value="1"/>
</dbReference>
<dbReference type="InterPro" id="IPR000719">
    <property type="entry name" value="Prot_kinase_dom"/>
</dbReference>